<protein>
    <submittedName>
        <fullName evidence="2">Small nuclear ribonucleoprotein F</fullName>
    </submittedName>
</protein>
<keyword evidence="2" id="KW-0687">Ribonucleoprotein</keyword>
<reference evidence="2" key="1">
    <citation type="journal article" date="2014" name="PLoS ONE">
        <title>Transcriptome-Based Identification of ABC Transporters in the Western Tarnished Plant Bug Lygus hesperus.</title>
        <authorList>
            <person name="Hull J.J."/>
            <person name="Chaney K."/>
            <person name="Geib S.M."/>
            <person name="Fabrick J.A."/>
            <person name="Brent C.S."/>
            <person name="Walsh D."/>
            <person name="Lavine L.C."/>
        </authorList>
    </citation>
    <scope>NUCLEOTIDE SEQUENCE</scope>
</reference>
<name>A0A0A9WPZ8_LYGHE</name>
<feature type="region of interest" description="Disordered" evidence="1">
    <location>
        <begin position="1"/>
        <end position="31"/>
    </location>
</feature>
<accession>A0A0A9WPZ8</accession>
<reference evidence="2" key="2">
    <citation type="submission" date="2014-07" db="EMBL/GenBank/DDBJ databases">
        <authorList>
            <person name="Hull J."/>
        </authorList>
    </citation>
    <scope>NUCLEOTIDE SEQUENCE</scope>
</reference>
<feature type="non-terminal residue" evidence="2">
    <location>
        <position position="137"/>
    </location>
</feature>
<organism evidence="2">
    <name type="scientific">Lygus hesperus</name>
    <name type="common">Western plant bug</name>
    <dbReference type="NCBI Taxonomy" id="30085"/>
    <lineage>
        <taxon>Eukaryota</taxon>
        <taxon>Metazoa</taxon>
        <taxon>Ecdysozoa</taxon>
        <taxon>Arthropoda</taxon>
        <taxon>Hexapoda</taxon>
        <taxon>Insecta</taxon>
        <taxon>Pterygota</taxon>
        <taxon>Neoptera</taxon>
        <taxon>Paraneoptera</taxon>
        <taxon>Hemiptera</taxon>
        <taxon>Heteroptera</taxon>
        <taxon>Panheteroptera</taxon>
        <taxon>Cimicomorpha</taxon>
        <taxon>Miridae</taxon>
        <taxon>Mirini</taxon>
        <taxon>Lygus</taxon>
    </lineage>
</organism>
<gene>
    <name evidence="2" type="primary">snrpf</name>
    <name evidence="2" type="ORF">CM83_2482</name>
</gene>
<dbReference type="GO" id="GO:1990904">
    <property type="term" value="C:ribonucleoprotein complex"/>
    <property type="evidence" value="ECO:0007669"/>
    <property type="project" value="UniProtKB-KW"/>
</dbReference>
<evidence type="ECO:0000313" key="2">
    <source>
        <dbReference type="EMBL" id="JAG09496.1"/>
    </source>
</evidence>
<proteinExistence type="predicted"/>
<dbReference type="AlphaFoldDB" id="A0A0A9WPZ8"/>
<feature type="compositionally biased region" description="Acidic residues" evidence="1">
    <location>
        <begin position="1"/>
        <end position="11"/>
    </location>
</feature>
<sequence>MKEIESPDNTEPDSQQLNDLPVQLNEERPEQSNIEIPATNDATIDLRTDTNGSTGAPTKLKLKSFMEWTRHSSSAAYYLNFHVAHVRVVSAPILKFKPAALNIIFSTQVSVPGSNHQANSDITTADGIRGGCWVWDP</sequence>
<dbReference type="EMBL" id="GBHO01034108">
    <property type="protein sequence ID" value="JAG09496.1"/>
    <property type="molecule type" value="Transcribed_RNA"/>
</dbReference>
<evidence type="ECO:0000256" key="1">
    <source>
        <dbReference type="SAM" id="MobiDB-lite"/>
    </source>
</evidence>